<evidence type="ECO:0000313" key="3">
    <source>
        <dbReference type="Proteomes" id="UP001154329"/>
    </source>
</evidence>
<dbReference type="Proteomes" id="UP001154329">
    <property type="component" value="Chromosome 2"/>
</dbReference>
<sequence length="567" mass="64793">MSTISSFCDILMVKVVGDADWRQRFVVLSNSTLWIYGDDQDPRRTKIHAVRDLAVCRRICDGSHLVLHIKNIAKLDWFKIKFNTEKQLIAWKKRMRQVKEAWNEETYFQYLNQKSQLRSPYEPLTRINQQVPSNKLSKPPRMPFSRSRSLQEIISWEKLPMTLTQVNKEILCGINDVDAILVRVRLSILENEMAYNREMDKMLVAFKKRALWPDYFLMDDKSLIEQTLSKLKESSDTLLHDVEDMWPDAPMVLQSLDDLADLLIKHLKSVARTRMITYCHLLRDFRPFLRNNLESVDDIYADVYSEHFYMERALLPIFRVYKLKGISKKLAVMLSTEKDTNSARWNKLFDLCQETLTETYGELSRLFGDYYALSVTQLFAFSDKHAAFERNGNMSLFEKFELAREVSEICDSVVPLIKVVIVEGGKRGDGTAAAASDDVVAAVEAAAAGHRRRCGADCWDDRNNGYGKRDARPFEIIACKNPFGTIMEYDVDRKAAPCSRKNCGGGGGGGGFGNKNKPRKTAAAGKCIELKVYSRSVNYFHEQIEEQAVACSGFVAMRTSSASSLPY</sequence>
<keyword evidence="3" id="KW-1185">Reference proteome</keyword>
<dbReference type="AlphaFoldDB" id="A0A9P0IVT3"/>
<dbReference type="SUPFAM" id="SSF50729">
    <property type="entry name" value="PH domain-like"/>
    <property type="match status" value="1"/>
</dbReference>
<dbReference type="InterPro" id="IPR035899">
    <property type="entry name" value="DBL_dom_sf"/>
</dbReference>
<gene>
    <name evidence="2" type="ORF">APHIGO_LOCUS4222</name>
</gene>
<dbReference type="SUPFAM" id="SSF48065">
    <property type="entry name" value="DBL homology domain (DH-domain)"/>
    <property type="match status" value="1"/>
</dbReference>
<name>A0A9P0IVT3_APHGO</name>
<reference evidence="2" key="1">
    <citation type="submission" date="2022-02" db="EMBL/GenBank/DDBJ databases">
        <authorList>
            <person name="King R."/>
        </authorList>
    </citation>
    <scope>NUCLEOTIDE SEQUENCE</scope>
</reference>
<feature type="domain" description="PH" evidence="1">
    <location>
        <begin position="5"/>
        <end position="102"/>
    </location>
</feature>
<dbReference type="EMBL" id="OU899035">
    <property type="protein sequence ID" value="CAH1721026.1"/>
    <property type="molecule type" value="Genomic_DNA"/>
</dbReference>
<evidence type="ECO:0000313" key="2">
    <source>
        <dbReference type="EMBL" id="CAH1721026.1"/>
    </source>
</evidence>
<proteinExistence type="predicted"/>
<reference evidence="2" key="2">
    <citation type="submission" date="2022-10" db="EMBL/GenBank/DDBJ databases">
        <authorList>
            <consortium name="ENA_rothamsted_submissions"/>
            <consortium name="culmorum"/>
            <person name="King R."/>
        </authorList>
    </citation>
    <scope>NUCLEOTIDE SEQUENCE</scope>
</reference>
<accession>A0A9P0IVT3</accession>
<dbReference type="SMART" id="SM00233">
    <property type="entry name" value="PH"/>
    <property type="match status" value="1"/>
</dbReference>
<organism evidence="2 3">
    <name type="scientific">Aphis gossypii</name>
    <name type="common">Cotton aphid</name>
    <dbReference type="NCBI Taxonomy" id="80765"/>
    <lineage>
        <taxon>Eukaryota</taxon>
        <taxon>Metazoa</taxon>
        <taxon>Ecdysozoa</taxon>
        <taxon>Arthropoda</taxon>
        <taxon>Hexapoda</taxon>
        <taxon>Insecta</taxon>
        <taxon>Pterygota</taxon>
        <taxon>Neoptera</taxon>
        <taxon>Paraneoptera</taxon>
        <taxon>Hemiptera</taxon>
        <taxon>Sternorrhyncha</taxon>
        <taxon>Aphidomorpha</taxon>
        <taxon>Aphidoidea</taxon>
        <taxon>Aphididae</taxon>
        <taxon>Aphidini</taxon>
        <taxon>Aphis</taxon>
        <taxon>Aphis</taxon>
    </lineage>
</organism>
<evidence type="ECO:0000259" key="1">
    <source>
        <dbReference type="SMART" id="SM00233"/>
    </source>
</evidence>
<protein>
    <recommendedName>
        <fullName evidence="1">PH domain-containing protein</fullName>
    </recommendedName>
</protein>
<dbReference type="InterPro" id="IPR001849">
    <property type="entry name" value="PH_domain"/>
</dbReference>